<dbReference type="GO" id="GO:0007059">
    <property type="term" value="P:chromosome segregation"/>
    <property type="evidence" value="ECO:0007669"/>
    <property type="project" value="TreeGrafter"/>
</dbReference>
<proteinExistence type="inferred from homology"/>
<dbReference type="Proteomes" id="UP000698800">
    <property type="component" value="Unassembled WGS sequence"/>
</dbReference>
<keyword evidence="4" id="KW-0995">Kinetochore</keyword>
<dbReference type="GO" id="GO:0000776">
    <property type="term" value="C:kinetochore"/>
    <property type="evidence" value="ECO:0007669"/>
    <property type="project" value="UniProtKB-KW"/>
</dbReference>
<evidence type="ECO:0000259" key="8">
    <source>
        <dbReference type="Pfam" id="PF05837"/>
    </source>
</evidence>
<feature type="domain" description="Centromere protein H C-terminal" evidence="8">
    <location>
        <begin position="44"/>
        <end position="268"/>
    </location>
</feature>
<dbReference type="InterPro" id="IPR008426">
    <property type="entry name" value="CENP-H_C"/>
</dbReference>
<protein>
    <recommendedName>
        <fullName evidence="8">Centromere protein H C-terminal domain-containing protein</fullName>
    </recommendedName>
</protein>
<dbReference type="GO" id="GO:0005634">
    <property type="term" value="C:nucleus"/>
    <property type="evidence" value="ECO:0007669"/>
    <property type="project" value="UniProtKB-SubCell"/>
</dbReference>
<gene>
    <name evidence="9" type="ORF">FGG08_004094</name>
</gene>
<keyword evidence="5" id="KW-0539">Nucleus</keyword>
<keyword evidence="3" id="KW-0158">Chromosome</keyword>
<dbReference type="GO" id="GO:0051382">
    <property type="term" value="P:kinetochore assembly"/>
    <property type="evidence" value="ECO:0007669"/>
    <property type="project" value="InterPro"/>
</dbReference>
<dbReference type="OrthoDB" id="2274804at2759"/>
<dbReference type="AlphaFoldDB" id="A0A9P8L313"/>
<name>A0A9P8L313_9PEZI</name>
<sequence length="272" mass="30658">MSALEALEETSLHMLLTLQAYEVGFPKLSTSSHAPTSPFSGKEEEVLELFDRLEELKIETSLLEAQSRASEGSIPRFDRITGNQLTYLDSRDTIASSLDQQTKGAEREVVEARARYLLRKKVIEAVLTTDPSLRSVHAGENIQARERELLPWIHRRDLISVAHTNLSSSLSDSSAALTKIENEGILVSRKNIALTKTLLHLAEEAKSLDKQRIEDQKSLSQLEVLEKELQFRRSRWRIMKNVVSAVIVGSGMDWVRNDKLRPLVIDDEEGIS</sequence>
<evidence type="ECO:0000256" key="4">
    <source>
        <dbReference type="ARBA" id="ARBA00022838"/>
    </source>
</evidence>
<reference evidence="9" key="1">
    <citation type="submission" date="2021-03" db="EMBL/GenBank/DDBJ databases">
        <title>Comparative genomics and phylogenomic investigation of the class Geoglossomycetes provide insights into ecological specialization and systematics.</title>
        <authorList>
            <person name="Melie T."/>
            <person name="Pirro S."/>
            <person name="Miller A.N."/>
            <person name="Quandt A."/>
        </authorList>
    </citation>
    <scope>NUCLEOTIDE SEQUENCE</scope>
    <source>
        <strain evidence="9">GBOQ0MN5Z8</strain>
    </source>
</reference>
<dbReference type="PANTHER" id="PTHR48122">
    <property type="entry name" value="CENTROMERE PROTEIN H"/>
    <property type="match status" value="1"/>
</dbReference>
<dbReference type="Pfam" id="PF05837">
    <property type="entry name" value="CENP-H"/>
    <property type="match status" value="1"/>
</dbReference>
<evidence type="ECO:0000256" key="5">
    <source>
        <dbReference type="ARBA" id="ARBA00023242"/>
    </source>
</evidence>
<comment type="caution">
    <text evidence="9">The sequence shown here is derived from an EMBL/GenBank/DDBJ whole genome shotgun (WGS) entry which is preliminary data.</text>
</comment>
<evidence type="ECO:0000256" key="1">
    <source>
        <dbReference type="ARBA" id="ARBA00004123"/>
    </source>
</evidence>
<evidence type="ECO:0000313" key="9">
    <source>
        <dbReference type="EMBL" id="KAH0541404.1"/>
    </source>
</evidence>
<accession>A0A9P8L313</accession>
<comment type="subcellular location">
    <subcellularLocation>
        <location evidence="2">Chromosome</location>
        <location evidence="2">Centromere</location>
        <location evidence="2">Kinetochore</location>
    </subcellularLocation>
    <subcellularLocation>
        <location evidence="1">Nucleus</location>
    </subcellularLocation>
</comment>
<organism evidence="9 10">
    <name type="scientific">Glutinoglossum americanum</name>
    <dbReference type="NCBI Taxonomy" id="1670608"/>
    <lineage>
        <taxon>Eukaryota</taxon>
        <taxon>Fungi</taxon>
        <taxon>Dikarya</taxon>
        <taxon>Ascomycota</taxon>
        <taxon>Pezizomycotina</taxon>
        <taxon>Geoglossomycetes</taxon>
        <taxon>Geoglossales</taxon>
        <taxon>Geoglossaceae</taxon>
        <taxon>Glutinoglossum</taxon>
    </lineage>
</organism>
<evidence type="ECO:0000256" key="7">
    <source>
        <dbReference type="ARBA" id="ARBA00025735"/>
    </source>
</evidence>
<dbReference type="EMBL" id="JAGHQL010000079">
    <property type="protein sequence ID" value="KAH0541404.1"/>
    <property type="molecule type" value="Genomic_DNA"/>
</dbReference>
<evidence type="ECO:0000256" key="3">
    <source>
        <dbReference type="ARBA" id="ARBA00022454"/>
    </source>
</evidence>
<dbReference type="PANTHER" id="PTHR48122:SF1">
    <property type="entry name" value="CENTROMERE PROTEIN H"/>
    <property type="match status" value="1"/>
</dbReference>
<dbReference type="GO" id="GO:0043515">
    <property type="term" value="F:kinetochore binding"/>
    <property type="evidence" value="ECO:0007669"/>
    <property type="project" value="TreeGrafter"/>
</dbReference>
<comment type="similarity">
    <text evidence="7">Belongs to the CENP-H/MCM16 family.</text>
</comment>
<dbReference type="GO" id="GO:0007052">
    <property type="term" value="P:mitotic spindle organization"/>
    <property type="evidence" value="ECO:0007669"/>
    <property type="project" value="TreeGrafter"/>
</dbReference>
<evidence type="ECO:0000256" key="6">
    <source>
        <dbReference type="ARBA" id="ARBA00023328"/>
    </source>
</evidence>
<dbReference type="InterPro" id="IPR040034">
    <property type="entry name" value="CENP-H"/>
</dbReference>
<keyword evidence="6" id="KW-0137">Centromere</keyword>
<keyword evidence="10" id="KW-1185">Reference proteome</keyword>
<evidence type="ECO:0000313" key="10">
    <source>
        <dbReference type="Proteomes" id="UP000698800"/>
    </source>
</evidence>
<evidence type="ECO:0000256" key="2">
    <source>
        <dbReference type="ARBA" id="ARBA00004629"/>
    </source>
</evidence>